<name>A0A161I0C2_9MICO</name>
<evidence type="ECO:0000313" key="4">
    <source>
        <dbReference type="Proteomes" id="UP000076794"/>
    </source>
</evidence>
<dbReference type="InterPro" id="IPR001466">
    <property type="entry name" value="Beta-lactam-related"/>
</dbReference>
<dbReference type="RefSeq" id="WP_068203665.1">
    <property type="nucleotide sequence ID" value="NZ_CP014209.1"/>
</dbReference>
<dbReference type="InterPro" id="IPR012338">
    <property type="entry name" value="Beta-lactam/transpept-like"/>
</dbReference>
<dbReference type="PATRIC" id="fig|1300344.3.peg.2965"/>
<dbReference type="KEGG" id="ido:I598_2946"/>
<proteinExistence type="predicted"/>
<dbReference type="Gene3D" id="3.40.710.10">
    <property type="entry name" value="DD-peptidase/beta-lactamase superfamily"/>
    <property type="match status" value="1"/>
</dbReference>
<dbReference type="SUPFAM" id="SSF56601">
    <property type="entry name" value="beta-lactamase/transpeptidase-like"/>
    <property type="match status" value="1"/>
</dbReference>
<accession>A0A161I0C2</accession>
<keyword evidence="1" id="KW-0378">Hydrolase</keyword>
<reference evidence="3 4" key="1">
    <citation type="submission" date="2016-01" db="EMBL/GenBank/DDBJ databases">
        <title>Complete genome sequence of a soil Actinobacterium, Isoptericola dokdonensis DS-3.</title>
        <authorList>
            <person name="Kwon S.-K."/>
            <person name="Kim J.F."/>
        </authorList>
    </citation>
    <scope>NUCLEOTIDE SEQUENCE [LARGE SCALE GENOMIC DNA]</scope>
    <source>
        <strain evidence="3 4">DS-3</strain>
    </source>
</reference>
<dbReference type="GO" id="GO:0016787">
    <property type="term" value="F:hydrolase activity"/>
    <property type="evidence" value="ECO:0007669"/>
    <property type="project" value="UniProtKB-KW"/>
</dbReference>
<dbReference type="PANTHER" id="PTHR43283">
    <property type="entry name" value="BETA-LACTAMASE-RELATED"/>
    <property type="match status" value="1"/>
</dbReference>
<keyword evidence="4" id="KW-1185">Reference proteome</keyword>
<dbReference type="STRING" id="1300344.I598_2946"/>
<sequence length="350" mass="37314">MRIDEEALARAVQEDAFTGVVTIDVGDERVLEQAHGFAHRALGVPCTPSTRFAMASGSKMFTALAVLRLVEQGALALTTPVRTILRDDLPEIDDAVTVEHLLTHTSGIGDYLDEEADWDPHDHVLRQPVHVFDSAAAFLPELTGFPQASPPGTRFMYNNGGYMVLAVVAERVAGRTFHDLVRGEVLDRAGLTATDYLRSDDLPGHTAHGYLEESGNVTNVLHLPVLGNGDGGAWTTATDLHDFWRAFLAGRIVGPATVAEMVRPRHEVPGEDMRSGMGVFVHSTGDALIIEGYDPGVSFRSTHDPATATTVSVLGNSSEGAWPVIGALATLFDGDPGDGEQGDAEDTGPA</sequence>
<evidence type="ECO:0000256" key="1">
    <source>
        <dbReference type="ARBA" id="ARBA00022801"/>
    </source>
</evidence>
<dbReference type="Pfam" id="PF00144">
    <property type="entry name" value="Beta-lactamase"/>
    <property type="match status" value="1"/>
</dbReference>
<evidence type="ECO:0000259" key="2">
    <source>
        <dbReference type="Pfam" id="PF00144"/>
    </source>
</evidence>
<gene>
    <name evidence="3" type="primary">pbpX</name>
    <name evidence="3" type="ORF">I598_2946</name>
</gene>
<feature type="domain" description="Beta-lactamase-related" evidence="2">
    <location>
        <begin position="9"/>
        <end position="320"/>
    </location>
</feature>
<protein>
    <submittedName>
        <fullName evidence="3">Putative penicillin-binding protein PbpX</fullName>
    </submittedName>
</protein>
<dbReference type="PANTHER" id="PTHR43283:SF11">
    <property type="entry name" value="BETA-LACTAMASE-RELATED DOMAIN-CONTAINING PROTEIN"/>
    <property type="match status" value="1"/>
</dbReference>
<dbReference type="OrthoDB" id="3863176at2"/>
<dbReference type="InterPro" id="IPR050789">
    <property type="entry name" value="Diverse_Enzym_Activities"/>
</dbReference>
<dbReference type="AlphaFoldDB" id="A0A161I0C2"/>
<evidence type="ECO:0000313" key="3">
    <source>
        <dbReference type="EMBL" id="ANC32463.1"/>
    </source>
</evidence>
<organism evidence="3 4">
    <name type="scientific">Isoptericola dokdonensis DS-3</name>
    <dbReference type="NCBI Taxonomy" id="1300344"/>
    <lineage>
        <taxon>Bacteria</taxon>
        <taxon>Bacillati</taxon>
        <taxon>Actinomycetota</taxon>
        <taxon>Actinomycetes</taxon>
        <taxon>Micrococcales</taxon>
        <taxon>Promicromonosporaceae</taxon>
        <taxon>Isoptericola</taxon>
    </lineage>
</organism>
<dbReference type="EMBL" id="CP014209">
    <property type="protein sequence ID" value="ANC32463.1"/>
    <property type="molecule type" value="Genomic_DNA"/>
</dbReference>
<dbReference type="Proteomes" id="UP000076794">
    <property type="component" value="Chromosome"/>
</dbReference>